<evidence type="ECO:0000313" key="9">
    <source>
        <dbReference type="EMBL" id="KAK9148352.1"/>
    </source>
</evidence>
<dbReference type="FunFam" id="3.40.50.300:FF:001249">
    <property type="entry name" value="DNA mismatch repair protein MSH4"/>
    <property type="match status" value="1"/>
</dbReference>
<evidence type="ECO:0000259" key="7">
    <source>
        <dbReference type="SMART" id="SM00533"/>
    </source>
</evidence>
<sequence length="962" mass="107033">MCTSLPQRLLTCGLWFKTAVVLSLEAFTDADWAGDSDDRRSTSGACLFLGGNLVSSKKSIVARSSTEAEYRALTHGVSNIMWTSSLLTELGVSLLSRPVLWCDNTGPRALASNPLFHARTKHVEIDAHFVQEKLAVVYPTQVNSWVVTLIRSRLNEVGVAAFDLRSASLHLSQYIETSNSYQNTKTLLHFYDPIVVIVTSNKLAPDGMVGVSELVDRFYSSARKVIMARGCFDDTKGTMLVRSLAAREPSALGLDTYYKQYYLCLAATAATIKWTEAEKGVIVTSHSLTVTFNGSFDHVNIDATSVQNLEIIEPLHSNLWGKSNKKRSLFHMLKTTRTIGGGRLLRANLLQPLKDIETINARLDCLSTPSNMEARLDRIEGDLLRLGSSAPLSLALLNDIGGDELMSNEEVFFGLTQVLRKFPKETDRVLCHFCFKPKKITNEMLAVDNAKKSQLLISSVILLKTALEALPLLSKVLKNAKSFLLVNIFKSICENGKYDSIRKRIGEVIDEEVLHARVPFVARTQQCFAVKAGIDGLLDVARRSFCDTSEAIHNLAKKYREDFQLPNLKIPFNSRQGFYFSIPFKDVKGKLQGKFIQVLKRGNNMHCSSLELASLNVRNNSAAAECFLRTELCLEALVDTIREDVAVLTLLAEALCLLDMIVNSFAHTVSTKPVDRYSRPAFTDDGPLAIDGGRHPILESLHADFIPNNTFLSEASNVLIVMGPNMSGKSTYLQQVCLIVILAQIGCYIPARFASLRVVDRIFTRMGTGDNLESNSSTFMTEMKETAFVMQNVSSKSLIVMDELGRATSSSDGFAVAWSCCEHLLSLKAYTIFATHMENLAEMETIYPNVKILHFHVAVKNNRLDFKFELEDGPKHIPHYGLMLAGVAGLPSSVIETAKQITMRITEKEMRRTEVNCIQHNSIQMLYHAAQRLICLKHSNQDEHAIREALQDLKESYINGSL</sequence>
<dbReference type="Gene3D" id="3.40.50.300">
    <property type="entry name" value="P-loop containing nucleotide triphosphate hydrolases"/>
    <property type="match status" value="1"/>
</dbReference>
<keyword evidence="5" id="KW-0469">Meiosis</keyword>
<name>A0AAP0KBT6_9MAGN</name>
<feature type="chain" id="PRO_5042846393" description="DNA mismatch repair protein MSH4" evidence="6">
    <location>
        <begin position="31"/>
        <end position="962"/>
    </location>
</feature>
<dbReference type="Pfam" id="PF00488">
    <property type="entry name" value="MutS_V"/>
    <property type="match status" value="1"/>
</dbReference>
<keyword evidence="10" id="KW-1185">Reference proteome</keyword>
<keyword evidence="6" id="KW-0732">Signal</keyword>
<dbReference type="EMBL" id="JBBNAG010000003">
    <property type="protein sequence ID" value="KAK9148352.1"/>
    <property type="molecule type" value="Genomic_DNA"/>
</dbReference>
<dbReference type="GO" id="GO:0030983">
    <property type="term" value="F:mismatched DNA binding"/>
    <property type="evidence" value="ECO:0007669"/>
    <property type="project" value="InterPro"/>
</dbReference>
<protein>
    <recommendedName>
        <fullName evidence="11">DNA mismatch repair protein MSH4</fullName>
    </recommendedName>
</protein>
<dbReference type="SUPFAM" id="SSF48334">
    <property type="entry name" value="DNA repair protein MutS, domain III"/>
    <property type="match status" value="1"/>
</dbReference>
<dbReference type="SMART" id="SM00533">
    <property type="entry name" value="MUTSd"/>
    <property type="match status" value="1"/>
</dbReference>
<comment type="similarity">
    <text evidence="1">Belongs to the DNA mismatch repair MutS family.</text>
</comment>
<gene>
    <name evidence="9" type="ORF">Scep_007109</name>
</gene>
<dbReference type="InterPro" id="IPR007696">
    <property type="entry name" value="DNA_mismatch_repair_MutS_core"/>
</dbReference>
<dbReference type="AlphaFoldDB" id="A0AAP0KBT6"/>
<keyword evidence="4" id="KW-0238">DNA-binding</keyword>
<dbReference type="CDD" id="cd09272">
    <property type="entry name" value="RNase_HI_RT_Ty1"/>
    <property type="match status" value="1"/>
</dbReference>
<evidence type="ECO:0000256" key="3">
    <source>
        <dbReference type="ARBA" id="ARBA00022840"/>
    </source>
</evidence>
<evidence type="ECO:0008006" key="11">
    <source>
        <dbReference type="Google" id="ProtNLM"/>
    </source>
</evidence>
<evidence type="ECO:0000256" key="4">
    <source>
        <dbReference type="ARBA" id="ARBA00023125"/>
    </source>
</evidence>
<dbReference type="InterPro" id="IPR036187">
    <property type="entry name" value="DNA_mismatch_repair_MutS_sf"/>
</dbReference>
<accession>A0AAP0KBT6</accession>
<evidence type="ECO:0000259" key="8">
    <source>
        <dbReference type="SMART" id="SM00534"/>
    </source>
</evidence>
<feature type="domain" description="DNA mismatch repair protein MutS core" evidence="7">
    <location>
        <begin position="324"/>
        <end position="701"/>
    </location>
</feature>
<dbReference type="PANTHER" id="PTHR11361">
    <property type="entry name" value="DNA MISMATCH REPAIR PROTEIN MUTS FAMILY MEMBER"/>
    <property type="match status" value="1"/>
</dbReference>
<evidence type="ECO:0000256" key="6">
    <source>
        <dbReference type="SAM" id="SignalP"/>
    </source>
</evidence>
<dbReference type="Proteomes" id="UP001419268">
    <property type="component" value="Unassembled WGS sequence"/>
</dbReference>
<dbReference type="Pfam" id="PF05192">
    <property type="entry name" value="MutS_III"/>
    <property type="match status" value="1"/>
</dbReference>
<comment type="caution">
    <text evidence="9">The sequence shown here is derived from an EMBL/GenBank/DDBJ whole genome shotgun (WGS) entry which is preliminary data.</text>
</comment>
<evidence type="ECO:0000313" key="10">
    <source>
        <dbReference type="Proteomes" id="UP001419268"/>
    </source>
</evidence>
<dbReference type="GO" id="GO:0005524">
    <property type="term" value="F:ATP binding"/>
    <property type="evidence" value="ECO:0007669"/>
    <property type="project" value="UniProtKB-KW"/>
</dbReference>
<dbReference type="Gene3D" id="1.10.1420.10">
    <property type="match status" value="2"/>
</dbReference>
<proteinExistence type="inferred from homology"/>
<organism evidence="9 10">
    <name type="scientific">Stephania cephalantha</name>
    <dbReference type="NCBI Taxonomy" id="152367"/>
    <lineage>
        <taxon>Eukaryota</taxon>
        <taxon>Viridiplantae</taxon>
        <taxon>Streptophyta</taxon>
        <taxon>Embryophyta</taxon>
        <taxon>Tracheophyta</taxon>
        <taxon>Spermatophyta</taxon>
        <taxon>Magnoliopsida</taxon>
        <taxon>Ranunculales</taxon>
        <taxon>Menispermaceae</taxon>
        <taxon>Menispermoideae</taxon>
        <taxon>Cissampelideae</taxon>
        <taxon>Stephania</taxon>
    </lineage>
</organism>
<evidence type="ECO:0000256" key="1">
    <source>
        <dbReference type="ARBA" id="ARBA00006271"/>
    </source>
</evidence>
<dbReference type="InterPro" id="IPR000432">
    <property type="entry name" value="DNA_mismatch_repair_MutS_C"/>
</dbReference>
<reference evidence="9 10" key="1">
    <citation type="submission" date="2024-01" db="EMBL/GenBank/DDBJ databases">
        <title>Genome assemblies of Stephania.</title>
        <authorList>
            <person name="Yang L."/>
        </authorList>
    </citation>
    <scope>NUCLEOTIDE SEQUENCE [LARGE SCALE GENOMIC DNA]</scope>
    <source>
        <strain evidence="9">JXDWG</strain>
        <tissue evidence="9">Leaf</tissue>
    </source>
</reference>
<dbReference type="SMART" id="SM00534">
    <property type="entry name" value="MUTSac"/>
    <property type="match status" value="1"/>
</dbReference>
<dbReference type="SUPFAM" id="SSF52540">
    <property type="entry name" value="P-loop containing nucleoside triphosphate hydrolases"/>
    <property type="match status" value="1"/>
</dbReference>
<feature type="signal peptide" evidence="6">
    <location>
        <begin position="1"/>
        <end position="30"/>
    </location>
</feature>
<evidence type="ECO:0000256" key="2">
    <source>
        <dbReference type="ARBA" id="ARBA00022741"/>
    </source>
</evidence>
<dbReference type="InterPro" id="IPR007861">
    <property type="entry name" value="DNA_mismatch_repair_MutS_clamp"/>
</dbReference>
<dbReference type="GO" id="GO:0007131">
    <property type="term" value="P:reciprocal meiotic recombination"/>
    <property type="evidence" value="ECO:0007669"/>
    <property type="project" value="TreeGrafter"/>
</dbReference>
<dbReference type="InterPro" id="IPR027417">
    <property type="entry name" value="P-loop_NTPase"/>
</dbReference>
<dbReference type="GO" id="GO:0005634">
    <property type="term" value="C:nucleus"/>
    <property type="evidence" value="ECO:0007669"/>
    <property type="project" value="TreeGrafter"/>
</dbReference>
<keyword evidence="2" id="KW-0547">Nucleotide-binding</keyword>
<dbReference type="PANTHER" id="PTHR11361:SF21">
    <property type="entry name" value="MUTS PROTEIN HOMOLOG 4"/>
    <property type="match status" value="1"/>
</dbReference>
<dbReference type="GO" id="GO:0140664">
    <property type="term" value="F:ATP-dependent DNA damage sensor activity"/>
    <property type="evidence" value="ECO:0007669"/>
    <property type="project" value="InterPro"/>
</dbReference>
<dbReference type="GO" id="GO:0006298">
    <property type="term" value="P:mismatch repair"/>
    <property type="evidence" value="ECO:0007669"/>
    <property type="project" value="InterPro"/>
</dbReference>
<dbReference type="InterPro" id="IPR045076">
    <property type="entry name" value="MutS"/>
</dbReference>
<feature type="domain" description="DNA mismatch repair proteins mutS family" evidence="8">
    <location>
        <begin position="716"/>
        <end position="903"/>
    </location>
</feature>
<keyword evidence="3" id="KW-0067">ATP-binding</keyword>
<dbReference type="FunFam" id="1.10.1420.10:FF:000011">
    <property type="entry name" value="DNA mismatch repair protein MSH4"/>
    <property type="match status" value="1"/>
</dbReference>
<dbReference type="Pfam" id="PF05190">
    <property type="entry name" value="MutS_IV"/>
    <property type="match status" value="1"/>
</dbReference>
<evidence type="ECO:0000256" key="5">
    <source>
        <dbReference type="ARBA" id="ARBA00023254"/>
    </source>
</evidence>